<dbReference type="OrthoDB" id="6361509at2759"/>
<dbReference type="PROSITE" id="PS50195">
    <property type="entry name" value="PX"/>
    <property type="match status" value="1"/>
</dbReference>
<feature type="compositionally biased region" description="Basic and acidic residues" evidence="1">
    <location>
        <begin position="540"/>
        <end position="550"/>
    </location>
</feature>
<evidence type="ECO:0000259" key="2">
    <source>
        <dbReference type="PROSITE" id="PS50195"/>
    </source>
</evidence>
<dbReference type="SMART" id="SM00312">
    <property type="entry name" value="PX"/>
    <property type="match status" value="1"/>
</dbReference>
<dbReference type="AlphaFoldDB" id="A0A2T7NHC8"/>
<organism evidence="3 4">
    <name type="scientific">Pomacea canaliculata</name>
    <name type="common">Golden apple snail</name>
    <dbReference type="NCBI Taxonomy" id="400727"/>
    <lineage>
        <taxon>Eukaryota</taxon>
        <taxon>Metazoa</taxon>
        <taxon>Spiralia</taxon>
        <taxon>Lophotrochozoa</taxon>
        <taxon>Mollusca</taxon>
        <taxon>Gastropoda</taxon>
        <taxon>Caenogastropoda</taxon>
        <taxon>Architaenioglossa</taxon>
        <taxon>Ampullarioidea</taxon>
        <taxon>Ampullariidae</taxon>
        <taxon>Pomacea</taxon>
    </lineage>
</organism>
<evidence type="ECO:0000256" key="1">
    <source>
        <dbReference type="SAM" id="MobiDB-lite"/>
    </source>
</evidence>
<evidence type="ECO:0000313" key="3">
    <source>
        <dbReference type="EMBL" id="PVD20556.1"/>
    </source>
</evidence>
<dbReference type="SUPFAM" id="SSF64268">
    <property type="entry name" value="PX domain"/>
    <property type="match status" value="1"/>
</dbReference>
<keyword evidence="4" id="KW-1185">Reference proteome</keyword>
<dbReference type="Proteomes" id="UP000245119">
    <property type="component" value="Linkage Group LG12"/>
</dbReference>
<dbReference type="InterPro" id="IPR058599">
    <property type="entry name" value="PHAT_Smg/ZCCHC2-like"/>
</dbReference>
<feature type="compositionally biased region" description="Polar residues" evidence="1">
    <location>
        <begin position="338"/>
        <end position="347"/>
    </location>
</feature>
<reference evidence="3 4" key="1">
    <citation type="submission" date="2018-04" db="EMBL/GenBank/DDBJ databases">
        <title>The genome of golden apple snail Pomacea canaliculata provides insight into stress tolerance and invasive adaptation.</title>
        <authorList>
            <person name="Liu C."/>
            <person name="Liu B."/>
            <person name="Ren Y."/>
            <person name="Zhang Y."/>
            <person name="Wang H."/>
            <person name="Li S."/>
            <person name="Jiang F."/>
            <person name="Yin L."/>
            <person name="Zhang G."/>
            <person name="Qian W."/>
            <person name="Fan W."/>
        </authorList>
    </citation>
    <scope>NUCLEOTIDE SEQUENCE [LARGE SCALE GENOMIC DNA]</scope>
    <source>
        <strain evidence="3">SZHN2017</strain>
        <tissue evidence="3">Muscle</tissue>
    </source>
</reference>
<dbReference type="PANTHER" id="PTHR16195:SF16">
    <property type="entry name" value="ZINC FINGER CCHC DOMAIN-CONTAINING PROTEIN 14"/>
    <property type="match status" value="1"/>
</dbReference>
<feature type="compositionally biased region" description="Low complexity" evidence="1">
    <location>
        <begin position="834"/>
        <end position="846"/>
    </location>
</feature>
<feature type="compositionally biased region" description="Polar residues" evidence="1">
    <location>
        <begin position="847"/>
        <end position="885"/>
    </location>
</feature>
<dbReference type="Pfam" id="PF00787">
    <property type="entry name" value="PX"/>
    <property type="match status" value="1"/>
</dbReference>
<protein>
    <recommendedName>
        <fullName evidence="2">PX domain-containing protein</fullName>
    </recommendedName>
</protein>
<feature type="domain" description="PX" evidence="2">
    <location>
        <begin position="175"/>
        <end position="296"/>
    </location>
</feature>
<feature type="region of interest" description="Disordered" evidence="1">
    <location>
        <begin position="831"/>
        <end position="885"/>
    </location>
</feature>
<dbReference type="Pfam" id="PF26034">
    <property type="entry name" value="PHAT_SMAUG"/>
    <property type="match status" value="1"/>
</dbReference>
<feature type="region of interest" description="Disordered" evidence="1">
    <location>
        <begin position="338"/>
        <end position="388"/>
    </location>
</feature>
<dbReference type="PANTHER" id="PTHR16195">
    <property type="entry name" value="ZINC FINGER CCHC DOMAIN CONTAINING PROTEIN"/>
    <property type="match status" value="1"/>
</dbReference>
<accession>A0A2T7NHC8</accession>
<dbReference type="Gene3D" id="3.30.1520.10">
    <property type="entry name" value="Phox-like domain"/>
    <property type="match status" value="1"/>
</dbReference>
<proteinExistence type="predicted"/>
<sequence length="1066" mass="113846">MCMPLELRFVGTVLENLGKKDYHYLREWEIKANNPAEVSKYKDLPAEYLRAKLMISLTLLHSSNTACAQVIFDAIESNSEAFGPSDDNKTTEDVLMILTLAINHPAFLFEQHQRLNALLAHLDTRKREPFRDNHSDEEASLDLCQEAAYPSEEHFPIPTGLCIRHSPAAPQPRKVCISNIDVKSTRKSAEKKGGPEYVIQATWSNGDVTEVYKKYREISELHQKLNHQFPEETSKKHNGKIPPFPPGIQQCSSQEEYFSEQIRSLNGYFKSLLGVPAQILECDHIVSFFRGIVINPRLPSLSISMPCQPLPDARIPRWPLQQHLYAFRSGPFPFMPSQSCPYQSPAHSHSLQQPSPTSSPRSPTSSVTSSPNNSQPASPSPQGMNPDTLTSVTQLLKLLSLEKFDDTLRGYSVEQLSCMTSEELGNLGLPREAQETLRSKLDVINSDKPGPINGLIDNMYPSAISASSAAASLPWHSAASGVGYLHHHQGLPSASRAIFSAPDSSLGLAYVPSPPASPVQAFTSLQGKLQAGDSSEGSEDIDREKSDSVPDRGVLQHSKPAQIMVPAGSGGGGAGSPRPISASSNLQMTPLDDSNKITLVPAPLPLLPLIPHPTHLSTPNPAPGLLGQYVDPKTDINLIGMAANAHGNTSNNNNNGYSSDSGPITSTGAPQRQSLLHASIGVRGHYKAGQPQPAHTNVTGMLQGKNLMSMPADTHTAKPNSPVIQHIVQPYMGLRPPEIPPHLAQGLSSGAAPSAELGAPRVSLYIPYGRGQGGHMTSTIPGHQGVLPHPSLVTRAGQTTLVASVASMTVSASHPVTAVTASHGSVLTVTTTASHRSPSHSSGNSGQRESSTEAGAISNSIGSNDTSLRSSPSSGTGVGSASSPPSFQQVGCSLCEQRYMGQVPAYPYQYLFQQAPNGIIPPHGISSYSFAQSQHLGSGIYANGFTPEVYNYNALGYSSIPTSHFHPVFYGSNMFPGMQPQQNLTTPAAGGSTGVVPQTLTPVGVTTVPLAQAQASGLSGKHRSVGCYNCGSLQHGAAACQENSMENMSGHYHLNYKVPPPRSDSD</sequence>
<dbReference type="GO" id="GO:0035091">
    <property type="term" value="F:phosphatidylinositol binding"/>
    <property type="evidence" value="ECO:0007669"/>
    <property type="project" value="InterPro"/>
</dbReference>
<dbReference type="InterPro" id="IPR042344">
    <property type="entry name" value="ZCCHC14"/>
</dbReference>
<name>A0A2T7NHC8_POMCA</name>
<feature type="compositionally biased region" description="Low complexity" evidence="1">
    <location>
        <begin position="348"/>
        <end position="382"/>
    </location>
</feature>
<evidence type="ECO:0000313" key="4">
    <source>
        <dbReference type="Proteomes" id="UP000245119"/>
    </source>
</evidence>
<feature type="region of interest" description="Disordered" evidence="1">
    <location>
        <begin position="528"/>
        <end position="583"/>
    </location>
</feature>
<dbReference type="InterPro" id="IPR001683">
    <property type="entry name" value="PX_dom"/>
</dbReference>
<dbReference type="InterPro" id="IPR036871">
    <property type="entry name" value="PX_dom_sf"/>
</dbReference>
<dbReference type="EMBL" id="PZQS01000012">
    <property type="protein sequence ID" value="PVD20556.1"/>
    <property type="molecule type" value="Genomic_DNA"/>
</dbReference>
<comment type="caution">
    <text evidence="3">The sequence shown here is derived from an EMBL/GenBank/DDBJ whole genome shotgun (WGS) entry which is preliminary data.</text>
</comment>
<gene>
    <name evidence="3" type="ORF">C0Q70_18712</name>
</gene>
<dbReference type="STRING" id="400727.A0A2T7NHC8"/>